<evidence type="ECO:0000313" key="1">
    <source>
        <dbReference type="EMBL" id="AAR88999.1"/>
    </source>
</evidence>
<reference evidence="2" key="2">
    <citation type="journal article" date="2008" name="Nucleic Acids Res.">
        <title>The rice annotation project database (RAP-DB): 2008 update.</title>
        <authorList>
            <consortium name="The rice annotation project (RAP)"/>
        </authorList>
    </citation>
    <scope>GENOME REANNOTATION</scope>
    <source>
        <strain evidence="2">cv. Nipponbare</strain>
    </source>
</reference>
<name>Q10J05_ORYSJ</name>
<proteinExistence type="predicted"/>
<sequence length="152" mass="17484">MVERRPRTTSPRVCSKGKKTKENLKKMFDQVYIAFEPLSDVDGENEDEDKGKNITGVCFMACDESDSECEDNDVSSFEEAILTLSAKNKKCEKMYRKQEFIIESLNSEIDILKSLIPNDDDCKNCEVLMHEISKIRDINVAHDFKNRYSLAL</sequence>
<protein>
    <submittedName>
        <fullName evidence="1">Uncharacterized protein</fullName>
    </submittedName>
</protein>
<evidence type="ECO:0000313" key="2">
    <source>
        <dbReference type="Proteomes" id="UP000000763"/>
    </source>
</evidence>
<dbReference type="AlphaFoldDB" id="Q10J05"/>
<reference evidence="2" key="1">
    <citation type="journal article" date="2005" name="Nature">
        <title>The map-based sequence of the rice genome.</title>
        <authorList>
            <consortium name="International rice genome sequencing project (IRGSP)"/>
            <person name="Matsumoto T."/>
            <person name="Wu J."/>
            <person name="Kanamori H."/>
            <person name="Katayose Y."/>
            <person name="Fujisawa M."/>
            <person name="Namiki N."/>
            <person name="Mizuno H."/>
            <person name="Yamamoto K."/>
            <person name="Antonio B.A."/>
            <person name="Baba T."/>
            <person name="Sakata K."/>
            <person name="Nagamura Y."/>
            <person name="Aoki H."/>
            <person name="Arikawa K."/>
            <person name="Arita K."/>
            <person name="Bito T."/>
            <person name="Chiden Y."/>
            <person name="Fujitsuka N."/>
            <person name="Fukunaka R."/>
            <person name="Hamada M."/>
            <person name="Harada C."/>
            <person name="Hayashi A."/>
            <person name="Hijishita S."/>
            <person name="Honda M."/>
            <person name="Hosokawa S."/>
            <person name="Ichikawa Y."/>
            <person name="Idonuma A."/>
            <person name="Iijima M."/>
            <person name="Ikeda M."/>
            <person name="Ikeno M."/>
            <person name="Ito K."/>
            <person name="Ito S."/>
            <person name="Ito T."/>
            <person name="Ito Y."/>
            <person name="Ito Y."/>
            <person name="Iwabuchi A."/>
            <person name="Kamiya K."/>
            <person name="Karasawa W."/>
            <person name="Kurita K."/>
            <person name="Katagiri S."/>
            <person name="Kikuta A."/>
            <person name="Kobayashi H."/>
            <person name="Kobayashi N."/>
            <person name="Machita K."/>
            <person name="Maehara T."/>
            <person name="Masukawa M."/>
            <person name="Mizubayashi T."/>
            <person name="Mukai Y."/>
            <person name="Nagasaki H."/>
            <person name="Nagata Y."/>
            <person name="Naito S."/>
            <person name="Nakashima M."/>
            <person name="Nakama Y."/>
            <person name="Nakamichi Y."/>
            <person name="Nakamura M."/>
            <person name="Meguro A."/>
            <person name="Negishi M."/>
            <person name="Ohta I."/>
            <person name="Ohta T."/>
            <person name="Okamoto M."/>
            <person name="Ono N."/>
            <person name="Saji S."/>
            <person name="Sakaguchi M."/>
            <person name="Sakai K."/>
            <person name="Shibata M."/>
            <person name="Shimokawa T."/>
            <person name="Song J."/>
            <person name="Takazaki Y."/>
            <person name="Terasawa K."/>
            <person name="Tsugane M."/>
            <person name="Tsuji K."/>
            <person name="Ueda S."/>
            <person name="Waki K."/>
            <person name="Yamagata H."/>
            <person name="Yamamoto M."/>
            <person name="Yamamoto S."/>
            <person name="Yamane H."/>
            <person name="Yoshiki S."/>
            <person name="Yoshihara R."/>
            <person name="Yukawa K."/>
            <person name="Zhong H."/>
            <person name="Yano M."/>
            <person name="Yuan Q."/>
            <person name="Ouyang S."/>
            <person name="Liu J."/>
            <person name="Jones K.M."/>
            <person name="Gansberger K."/>
            <person name="Moffat K."/>
            <person name="Hill J."/>
            <person name="Bera J."/>
            <person name="Fadrosh D."/>
            <person name="Jin S."/>
            <person name="Johri S."/>
            <person name="Kim M."/>
            <person name="Overton L."/>
            <person name="Reardon M."/>
            <person name="Tsitrin T."/>
            <person name="Vuong H."/>
            <person name="Weaver B."/>
            <person name="Ciecko A."/>
            <person name="Tallon L."/>
            <person name="Jackson J."/>
            <person name="Pai G."/>
            <person name="Aken S.V."/>
            <person name="Utterback T."/>
            <person name="Reidmuller S."/>
            <person name="Feldblyum T."/>
            <person name="Hsiao J."/>
            <person name="Zismann V."/>
            <person name="Iobst S."/>
            <person name="de Vazeille A.R."/>
            <person name="Buell C.R."/>
            <person name="Ying K."/>
            <person name="Li Y."/>
            <person name="Lu T."/>
            <person name="Huang Y."/>
            <person name="Zhao Q."/>
            <person name="Feng Q."/>
            <person name="Zhang L."/>
            <person name="Zhu J."/>
            <person name="Weng Q."/>
            <person name="Mu J."/>
            <person name="Lu Y."/>
            <person name="Fan D."/>
            <person name="Liu Y."/>
            <person name="Guan J."/>
            <person name="Zhang Y."/>
            <person name="Yu S."/>
            <person name="Liu X."/>
            <person name="Zhang Y."/>
            <person name="Hong G."/>
            <person name="Han B."/>
            <person name="Choisne N."/>
            <person name="Demange N."/>
            <person name="Orjeda G."/>
            <person name="Samain S."/>
            <person name="Cattolico L."/>
            <person name="Pelletier E."/>
            <person name="Couloux A."/>
            <person name="Segurens B."/>
            <person name="Wincker P."/>
            <person name="D'Hont A."/>
            <person name="Scarpelli C."/>
            <person name="Weissenbach J."/>
            <person name="Salanoubat M."/>
            <person name="Quetier F."/>
            <person name="Yu Y."/>
            <person name="Kim H.R."/>
            <person name="Rambo T."/>
            <person name="Currie J."/>
            <person name="Collura K."/>
            <person name="Luo M."/>
            <person name="Yang T."/>
            <person name="Ammiraju J.S.S."/>
            <person name="Engler F."/>
            <person name="Soderlund C."/>
            <person name="Wing R.A."/>
            <person name="Palmer L.E."/>
            <person name="de la Bastide M."/>
            <person name="Spiegel L."/>
            <person name="Nascimento L."/>
            <person name="Zutavern T."/>
            <person name="O'Shaughnessy A."/>
            <person name="Dike S."/>
            <person name="Dedhia N."/>
            <person name="Preston R."/>
            <person name="Balija V."/>
            <person name="McCombie W.R."/>
            <person name="Chow T."/>
            <person name="Chen H."/>
            <person name="Chung M."/>
            <person name="Chen C."/>
            <person name="Shaw J."/>
            <person name="Wu H."/>
            <person name="Hsiao K."/>
            <person name="Chao Y."/>
            <person name="Chu M."/>
            <person name="Cheng C."/>
            <person name="Hour A."/>
            <person name="Lee P."/>
            <person name="Lin S."/>
            <person name="Lin Y."/>
            <person name="Liou J."/>
            <person name="Liu S."/>
            <person name="Hsing Y."/>
            <person name="Raghuvanshi S."/>
            <person name="Mohanty A."/>
            <person name="Bharti A.K."/>
            <person name="Gaur A."/>
            <person name="Gupta V."/>
            <person name="Kumar D."/>
            <person name="Ravi V."/>
            <person name="Vij S."/>
            <person name="Kapur A."/>
            <person name="Khurana P."/>
            <person name="Khurana P."/>
            <person name="Khurana J.P."/>
            <person name="Tyagi A.K."/>
            <person name="Gaikwad K."/>
            <person name="Singh A."/>
            <person name="Dalal V."/>
            <person name="Srivastava S."/>
            <person name="Dixit A."/>
            <person name="Pal A.K."/>
            <person name="Ghazi I.A."/>
            <person name="Yadav M."/>
            <person name="Pandit A."/>
            <person name="Bhargava A."/>
            <person name="Sureshbabu K."/>
            <person name="Batra K."/>
            <person name="Sharma T.R."/>
            <person name="Mohapatra T."/>
            <person name="Singh N.K."/>
            <person name="Messing J."/>
            <person name="Nelson A.B."/>
            <person name="Fuks G."/>
            <person name="Kavchok S."/>
            <person name="Keizer G."/>
            <person name="Linton E."/>
            <person name="Llaca V."/>
            <person name="Song R."/>
            <person name="Tanyolac B."/>
            <person name="Young S."/>
            <person name="Ho-Il K."/>
            <person name="Hahn J.H."/>
            <person name="Sangsakoo G."/>
            <person name="Vanavichit A."/>
            <person name="de Mattos Luiz.A.T."/>
            <person name="Zimmer P.D."/>
            <person name="Malone G."/>
            <person name="Dellagostin O."/>
            <person name="de Oliveira A.C."/>
            <person name="Bevan M."/>
            <person name="Bancroft I."/>
            <person name="Minx P."/>
            <person name="Cordum H."/>
            <person name="Wilson R."/>
            <person name="Cheng Z."/>
            <person name="Jin W."/>
            <person name="Jiang J."/>
            <person name="Leong S.A."/>
            <person name="Iwama H."/>
            <person name="Gojobori T."/>
            <person name="Itoh T."/>
            <person name="Niimura Y."/>
            <person name="Fujii Y."/>
            <person name="Habara T."/>
            <person name="Sakai H."/>
            <person name="Sato Y."/>
            <person name="Wilson G."/>
            <person name="Kumar K."/>
            <person name="McCouch S."/>
            <person name="Juretic N."/>
            <person name="Hoen D."/>
            <person name="Wright S."/>
            <person name="Bruskiewich R."/>
            <person name="Bureau T."/>
            <person name="Miyao A."/>
            <person name="Hirochika H."/>
            <person name="Nishikawa T."/>
            <person name="Kadowaki K."/>
            <person name="Sugiura M."/>
            <person name="Burr B."/>
            <person name="Sasaki T."/>
        </authorList>
    </citation>
    <scope>NUCLEOTIDE SEQUENCE [LARGE SCALE GENOMIC DNA]</scope>
    <source>
        <strain evidence="2">cv. Nipponbare</strain>
    </source>
</reference>
<gene>
    <name evidence="1" type="ORF">OSJNBa0054H04.26</name>
</gene>
<organism evidence="1 2">
    <name type="scientific">Oryza sativa subsp. japonica</name>
    <name type="common">Rice</name>
    <dbReference type="NCBI Taxonomy" id="39947"/>
    <lineage>
        <taxon>Eukaryota</taxon>
        <taxon>Viridiplantae</taxon>
        <taxon>Streptophyta</taxon>
        <taxon>Embryophyta</taxon>
        <taxon>Tracheophyta</taxon>
        <taxon>Spermatophyta</taxon>
        <taxon>Magnoliopsida</taxon>
        <taxon>Liliopsida</taxon>
        <taxon>Poales</taxon>
        <taxon>Poaceae</taxon>
        <taxon>BOP clade</taxon>
        <taxon>Oryzoideae</taxon>
        <taxon>Oryzeae</taxon>
        <taxon>Oryzinae</taxon>
        <taxon>Oryza</taxon>
        <taxon>Oryza sativa</taxon>
    </lineage>
</organism>
<dbReference type="EMBL" id="AC106887">
    <property type="protein sequence ID" value="AAR88999.1"/>
    <property type="molecule type" value="Genomic_DNA"/>
</dbReference>
<dbReference type="Proteomes" id="UP000000763">
    <property type="component" value="Chromosome 3"/>
</dbReference>
<accession>Q10J05</accession>